<dbReference type="InterPro" id="IPR013767">
    <property type="entry name" value="PAS_fold"/>
</dbReference>
<proteinExistence type="predicted"/>
<dbReference type="PROSITE" id="PS50112">
    <property type="entry name" value="PAS"/>
    <property type="match status" value="2"/>
</dbReference>
<dbReference type="SMART" id="SM00091">
    <property type="entry name" value="PAS"/>
    <property type="match status" value="2"/>
</dbReference>
<evidence type="ECO:0000313" key="2">
    <source>
        <dbReference type="EMBL" id="MEB3101846.1"/>
    </source>
</evidence>
<gene>
    <name evidence="2" type="ORF">VF724_09230</name>
</gene>
<evidence type="ECO:0000259" key="1">
    <source>
        <dbReference type="PROSITE" id="PS50112"/>
    </source>
</evidence>
<dbReference type="NCBIfam" id="TIGR00229">
    <property type="entry name" value="sensory_box"/>
    <property type="match status" value="2"/>
</dbReference>
<protein>
    <submittedName>
        <fullName evidence="2">PAS domain S-box protein</fullName>
    </submittedName>
</protein>
<dbReference type="CDD" id="cd00130">
    <property type="entry name" value="PAS"/>
    <property type="match status" value="2"/>
</dbReference>
<organism evidence="2 3">
    <name type="scientific">Ferviditalea candida</name>
    <dbReference type="NCBI Taxonomy" id="3108399"/>
    <lineage>
        <taxon>Bacteria</taxon>
        <taxon>Bacillati</taxon>
        <taxon>Bacillota</taxon>
        <taxon>Bacilli</taxon>
        <taxon>Bacillales</taxon>
        <taxon>Paenibacillaceae</taxon>
        <taxon>Ferviditalea</taxon>
    </lineage>
</organism>
<feature type="domain" description="PAS" evidence="1">
    <location>
        <begin position="118"/>
        <end position="170"/>
    </location>
</feature>
<dbReference type="Pfam" id="PF00989">
    <property type="entry name" value="PAS"/>
    <property type="match status" value="2"/>
</dbReference>
<dbReference type="Gene3D" id="3.30.450.20">
    <property type="entry name" value="PAS domain"/>
    <property type="match status" value="2"/>
</dbReference>
<dbReference type="InterPro" id="IPR000014">
    <property type="entry name" value="PAS"/>
</dbReference>
<dbReference type="RefSeq" id="WP_371753967.1">
    <property type="nucleotide sequence ID" value="NZ_JAYJLD010000010.1"/>
</dbReference>
<dbReference type="InterPro" id="IPR035965">
    <property type="entry name" value="PAS-like_dom_sf"/>
</dbReference>
<evidence type="ECO:0000313" key="3">
    <source>
        <dbReference type="Proteomes" id="UP001310386"/>
    </source>
</evidence>
<dbReference type="Proteomes" id="UP001310386">
    <property type="component" value="Unassembled WGS sequence"/>
</dbReference>
<dbReference type="SUPFAM" id="SSF55785">
    <property type="entry name" value="PYP-like sensor domain (PAS domain)"/>
    <property type="match status" value="2"/>
</dbReference>
<name>A0ABU5ZH64_9BACL</name>
<feature type="domain" description="PAS" evidence="1">
    <location>
        <begin position="1"/>
        <end position="46"/>
    </location>
</feature>
<reference evidence="2" key="1">
    <citation type="submission" date="2023-12" db="EMBL/GenBank/DDBJ databases">
        <title>Fervidustalea candida gen. nov., sp. nov., a novel member of the family Paenibacillaceae isolated from a geothermal area.</title>
        <authorList>
            <person name="Li W.-J."/>
            <person name="Jiao J.-Y."/>
            <person name="Chen Y."/>
        </authorList>
    </citation>
    <scope>NUCLEOTIDE SEQUENCE</scope>
    <source>
        <strain evidence="2">SYSU GA230002</strain>
    </source>
</reference>
<dbReference type="EMBL" id="JAYJLD010000010">
    <property type="protein sequence ID" value="MEB3101846.1"/>
    <property type="molecule type" value="Genomic_DNA"/>
</dbReference>
<keyword evidence="3" id="KW-1185">Reference proteome</keyword>
<accession>A0ABU5ZH64</accession>
<comment type="caution">
    <text evidence="2">The sequence shown here is derived from an EMBL/GenBank/DDBJ whole genome shotgun (WGS) entry which is preliminary data.</text>
</comment>
<sequence>MEQYLNELIETVNSSVLFVDHEGTIVYCNRRTVNVAGMPESEIIGRFINDVFPDSKLMDCIRTGEYHFGQKVKMKGVTYVVHRRPVFFNQRIVGGLSVFHDITEVEELKTDLNFVQSLNKQLDSIIHSSYDGIFISDGKGNGIKVNQAYERITGVKPEELLGKNMKELFL</sequence>